<reference evidence="3 4" key="1">
    <citation type="submission" date="2021-03" db="EMBL/GenBank/DDBJ databases">
        <title>Antimicrobial resistance genes in bacteria isolated from Japanese honey, and their potential for conferring macrolide and lincosamide resistance in the American foulbrood pathogen Paenibacillus larvae.</title>
        <authorList>
            <person name="Okamoto M."/>
            <person name="Kumagai M."/>
            <person name="Kanamori H."/>
            <person name="Takamatsu D."/>
        </authorList>
    </citation>
    <scope>NUCLEOTIDE SEQUENCE [LARGE SCALE GENOMIC DNA]</scope>
    <source>
        <strain evidence="3 4">J42TS3</strain>
    </source>
</reference>
<comment type="caution">
    <text evidence="3">The sequence shown here is derived from an EMBL/GenBank/DDBJ whole genome shotgun (WGS) entry which is preliminary data.</text>
</comment>
<keyword evidence="4" id="KW-1185">Reference proteome</keyword>
<accession>A0ABQ4M6U3</accession>
<protein>
    <recommendedName>
        <fullName evidence="5">Sporulation protein</fullName>
    </recommendedName>
</protein>
<dbReference type="RefSeq" id="WP_213653834.1">
    <property type="nucleotide sequence ID" value="NZ_BOSL01000002.1"/>
</dbReference>
<evidence type="ECO:0000256" key="2">
    <source>
        <dbReference type="SAM" id="SignalP"/>
    </source>
</evidence>
<dbReference type="Pfam" id="PF09580">
    <property type="entry name" value="Spore_YhcN_YlaJ"/>
    <property type="match status" value="1"/>
</dbReference>
<feature type="region of interest" description="Disordered" evidence="1">
    <location>
        <begin position="21"/>
        <end position="53"/>
    </location>
</feature>
<evidence type="ECO:0008006" key="5">
    <source>
        <dbReference type="Google" id="ProtNLM"/>
    </source>
</evidence>
<gene>
    <name evidence="3" type="primary">ylaJ</name>
    <name evidence="3" type="ORF">J42TS3_07540</name>
</gene>
<feature type="region of interest" description="Disordered" evidence="1">
    <location>
        <begin position="166"/>
        <end position="224"/>
    </location>
</feature>
<dbReference type="NCBIfam" id="TIGR02898">
    <property type="entry name" value="spore_YhcN_YlaJ"/>
    <property type="match status" value="1"/>
</dbReference>
<keyword evidence="2" id="KW-0732">Signal</keyword>
<organism evidence="3 4">
    <name type="scientific">Paenibacillus vini</name>
    <dbReference type="NCBI Taxonomy" id="1476024"/>
    <lineage>
        <taxon>Bacteria</taxon>
        <taxon>Bacillati</taxon>
        <taxon>Bacillota</taxon>
        <taxon>Bacilli</taxon>
        <taxon>Bacillales</taxon>
        <taxon>Paenibacillaceae</taxon>
        <taxon>Paenibacillus</taxon>
    </lineage>
</organism>
<feature type="compositionally biased region" description="Polar residues" evidence="1">
    <location>
        <begin position="178"/>
        <end position="202"/>
    </location>
</feature>
<dbReference type="EMBL" id="BOSL01000002">
    <property type="protein sequence ID" value="GIP51719.1"/>
    <property type="molecule type" value="Genomic_DNA"/>
</dbReference>
<dbReference type="PROSITE" id="PS51257">
    <property type="entry name" value="PROKAR_LIPOPROTEIN"/>
    <property type="match status" value="1"/>
</dbReference>
<evidence type="ECO:0000256" key="1">
    <source>
        <dbReference type="SAM" id="MobiDB-lite"/>
    </source>
</evidence>
<feature type="signal peptide" evidence="2">
    <location>
        <begin position="1"/>
        <end position="20"/>
    </location>
</feature>
<proteinExistence type="predicted"/>
<evidence type="ECO:0000313" key="4">
    <source>
        <dbReference type="Proteomes" id="UP000679992"/>
    </source>
</evidence>
<name>A0ABQ4M6U3_9BACL</name>
<feature type="chain" id="PRO_5045119213" description="Sporulation protein" evidence="2">
    <location>
        <begin position="21"/>
        <end position="224"/>
    </location>
</feature>
<sequence length="224" mass="23894">MRIWLCLLLTIFLLTSCGTATEKASPSPQNQTNNGPRAQSTNDGNRNMTDGTGTRALSATERQNHLEELVKRVPGVKGAHCVVMGRTAVVGIDVDSKLERARVGNIKYTVAEALRKDPQGAGAIVTADIDLNQRIAEIGDKIANGNPIGGFATELADIIGRIVPQMPGDTRPRDNAPKVQNNGTGNVNDGIRSNGTINDRTGGQQGDNRTKNRGTKEMQMAPGR</sequence>
<dbReference type="Proteomes" id="UP000679992">
    <property type="component" value="Unassembled WGS sequence"/>
</dbReference>
<dbReference type="InterPro" id="IPR019076">
    <property type="entry name" value="Spore_lipoprot_YhcN/YlaJ-like"/>
</dbReference>
<dbReference type="InterPro" id="IPR014247">
    <property type="entry name" value="Spore_lipoprot_YhcN/YlaJ"/>
</dbReference>
<evidence type="ECO:0000313" key="3">
    <source>
        <dbReference type="EMBL" id="GIP51719.1"/>
    </source>
</evidence>